<name>A0ABW1YQD9_9GAMM</name>
<protein>
    <submittedName>
        <fullName evidence="2">Uncharacterized protein</fullName>
    </submittedName>
</protein>
<reference evidence="3" key="1">
    <citation type="journal article" date="2019" name="Int. J. Syst. Evol. Microbiol.">
        <title>The Global Catalogue of Microorganisms (GCM) 10K type strain sequencing project: providing services to taxonomists for standard genome sequencing and annotation.</title>
        <authorList>
            <consortium name="The Broad Institute Genomics Platform"/>
            <consortium name="The Broad Institute Genome Sequencing Center for Infectious Disease"/>
            <person name="Wu L."/>
            <person name="Ma J."/>
        </authorList>
    </citation>
    <scope>NUCLEOTIDE SEQUENCE [LARGE SCALE GENOMIC DNA]</scope>
    <source>
        <strain evidence="3">CGMCC 1.13718</strain>
    </source>
</reference>
<feature type="transmembrane region" description="Helical" evidence="1">
    <location>
        <begin position="41"/>
        <end position="59"/>
    </location>
</feature>
<dbReference type="RefSeq" id="WP_193190976.1">
    <property type="nucleotide sequence ID" value="NZ_JACZFR010000016.1"/>
</dbReference>
<keyword evidence="1" id="KW-1133">Transmembrane helix</keyword>
<sequence length="66" mass="7419">MNSPKCGLRLSSVLFGLMSLGQLWRLIAQPQLQLDGAPVPTWPSAIAFILLLVLCLWLWRLSNRTN</sequence>
<comment type="caution">
    <text evidence="2">The sequence shown here is derived from an EMBL/GenBank/DDBJ whole genome shotgun (WGS) entry which is preliminary data.</text>
</comment>
<keyword evidence="1" id="KW-0472">Membrane</keyword>
<organism evidence="2 3">
    <name type="scientific">Microbulbifer taiwanensis</name>
    <dbReference type="NCBI Taxonomy" id="986746"/>
    <lineage>
        <taxon>Bacteria</taxon>
        <taxon>Pseudomonadati</taxon>
        <taxon>Pseudomonadota</taxon>
        <taxon>Gammaproteobacteria</taxon>
        <taxon>Cellvibrionales</taxon>
        <taxon>Microbulbiferaceae</taxon>
        <taxon>Microbulbifer</taxon>
    </lineage>
</organism>
<keyword evidence="1" id="KW-0812">Transmembrane</keyword>
<evidence type="ECO:0000313" key="3">
    <source>
        <dbReference type="Proteomes" id="UP001596425"/>
    </source>
</evidence>
<evidence type="ECO:0000256" key="1">
    <source>
        <dbReference type="SAM" id="Phobius"/>
    </source>
</evidence>
<proteinExistence type="predicted"/>
<dbReference type="EMBL" id="JBHSVR010000001">
    <property type="protein sequence ID" value="MFC6634979.1"/>
    <property type="molecule type" value="Genomic_DNA"/>
</dbReference>
<accession>A0ABW1YQD9</accession>
<dbReference type="Proteomes" id="UP001596425">
    <property type="component" value="Unassembled WGS sequence"/>
</dbReference>
<evidence type="ECO:0000313" key="2">
    <source>
        <dbReference type="EMBL" id="MFC6634979.1"/>
    </source>
</evidence>
<keyword evidence="3" id="KW-1185">Reference proteome</keyword>
<gene>
    <name evidence="2" type="ORF">ACFQBM_16950</name>
</gene>